<reference evidence="2 3" key="1">
    <citation type="submission" date="2019-01" db="EMBL/GenBank/DDBJ databases">
        <title>Draft Genome and Complete Hox-Cluster Characterization of the Sterlet Sturgeon (Acipenser ruthenus).</title>
        <authorList>
            <person name="Wei Q."/>
        </authorList>
    </citation>
    <scope>NUCLEOTIDE SEQUENCE [LARGE SCALE GENOMIC DNA]</scope>
    <source>
        <strain evidence="2">WHYD16114868_AA</strain>
        <tissue evidence="2">Blood</tissue>
    </source>
</reference>
<comment type="caution">
    <text evidence="2">The sequence shown here is derived from an EMBL/GenBank/DDBJ whole genome shotgun (WGS) entry which is preliminary data.</text>
</comment>
<dbReference type="GO" id="GO:0043240">
    <property type="term" value="C:Fanconi anaemia nuclear complex"/>
    <property type="evidence" value="ECO:0007669"/>
    <property type="project" value="InterPro"/>
</dbReference>
<dbReference type="Gene3D" id="3.40.50.10130">
    <property type="match status" value="1"/>
</dbReference>
<evidence type="ECO:0000313" key="2">
    <source>
        <dbReference type="EMBL" id="RXM35949.1"/>
    </source>
</evidence>
<dbReference type="AlphaFoldDB" id="A0A444UL87"/>
<dbReference type="InterPro" id="IPR026985">
    <property type="entry name" value="FAAP24"/>
</dbReference>
<organism evidence="2 3">
    <name type="scientific">Acipenser ruthenus</name>
    <name type="common">Sterlet sturgeon</name>
    <dbReference type="NCBI Taxonomy" id="7906"/>
    <lineage>
        <taxon>Eukaryota</taxon>
        <taxon>Metazoa</taxon>
        <taxon>Chordata</taxon>
        <taxon>Craniata</taxon>
        <taxon>Vertebrata</taxon>
        <taxon>Euteleostomi</taxon>
        <taxon>Actinopterygii</taxon>
        <taxon>Chondrostei</taxon>
        <taxon>Acipenseriformes</taxon>
        <taxon>Acipenseridae</taxon>
        <taxon>Acipenser</taxon>
    </lineage>
</organism>
<dbReference type="PANTHER" id="PTHR31786">
    <property type="entry name" value="FANCONI ANEMIA CORE COMPLEX-ASSOCIATED PROTEIN 24"/>
    <property type="match status" value="1"/>
</dbReference>
<name>A0A444UL87_ACIRT</name>
<evidence type="ECO:0000259" key="1">
    <source>
        <dbReference type="Pfam" id="PF17949"/>
    </source>
</evidence>
<feature type="domain" description="Fanconi anemia core complex-associated protein 24 pseudonuclease" evidence="1">
    <location>
        <begin position="36"/>
        <end position="97"/>
    </location>
</feature>
<proteinExistence type="predicted"/>
<dbReference type="GO" id="GO:0003682">
    <property type="term" value="F:chromatin binding"/>
    <property type="evidence" value="ECO:0007669"/>
    <property type="project" value="TreeGrafter"/>
</dbReference>
<protein>
    <submittedName>
        <fullName evidence="2">Fanconi anemia core complex-associated protein 24</fullName>
    </submittedName>
</protein>
<dbReference type="Proteomes" id="UP000289886">
    <property type="component" value="Unassembled WGS sequence"/>
</dbReference>
<sequence length="97" mass="10696">MDDIGTPVRERAAASYGHVLVNEKWRGSAIAQGFQDMVIGNNYKRKLARIGNATSLRGIVLVEKTRISEQYFQSVQKFVVLELGMTLLPVAGQTEAS</sequence>
<dbReference type="InterPro" id="IPR040646">
    <property type="entry name" value="PND"/>
</dbReference>
<keyword evidence="3" id="KW-1185">Reference proteome</keyword>
<accession>A0A444UL87</accession>
<dbReference type="EMBL" id="SCEB01214333">
    <property type="protein sequence ID" value="RXM35949.1"/>
    <property type="molecule type" value="Genomic_DNA"/>
</dbReference>
<evidence type="ECO:0000313" key="3">
    <source>
        <dbReference type="Proteomes" id="UP000289886"/>
    </source>
</evidence>
<dbReference type="Pfam" id="PF17949">
    <property type="entry name" value="PND"/>
    <property type="match status" value="1"/>
</dbReference>
<dbReference type="GO" id="GO:0036297">
    <property type="term" value="P:interstrand cross-link repair"/>
    <property type="evidence" value="ECO:0007669"/>
    <property type="project" value="InterPro"/>
</dbReference>
<gene>
    <name evidence="2" type="ORF">EOD39_3806</name>
</gene>
<dbReference type="PANTHER" id="PTHR31786:SF2">
    <property type="entry name" value="FANCONI ANEMIA CORE COMPLEX-ASSOCIATED PROTEIN 24"/>
    <property type="match status" value="1"/>
</dbReference>